<sequence length="148" mass="16658">MFAEGETIKNVSMSHQHHTFHNPPPATPAAVRIALDSDDVSGALDAMVGCALYGDGDWRESQDLYLSLLDHDDRQVQALAATCLGHLARVYGQLDENRVVAALRQARTRPHVRGTAGNALEDIEVFLHPQHARWRGRLWRLARPWTWF</sequence>
<dbReference type="EMBL" id="BOMI01000001">
    <property type="protein sequence ID" value="GID71363.1"/>
    <property type="molecule type" value="Genomic_DNA"/>
</dbReference>
<name>A0ABQ3XUD2_9ACTN</name>
<keyword evidence="2" id="KW-1185">Reference proteome</keyword>
<dbReference type="InterPro" id="IPR011989">
    <property type="entry name" value="ARM-like"/>
</dbReference>
<gene>
    <name evidence="1" type="ORF">Ade02nite_00040</name>
</gene>
<dbReference type="Proteomes" id="UP000609879">
    <property type="component" value="Unassembled WGS sequence"/>
</dbReference>
<proteinExistence type="predicted"/>
<dbReference type="RefSeq" id="WP_239168397.1">
    <property type="nucleotide sequence ID" value="NZ_BAAABO010000004.1"/>
</dbReference>
<dbReference type="CDD" id="cd20694">
    <property type="entry name" value="CdiI_Ct-like"/>
    <property type="match status" value="1"/>
</dbReference>
<comment type="caution">
    <text evidence="1">The sequence shown here is derived from an EMBL/GenBank/DDBJ whole genome shotgun (WGS) entry which is preliminary data.</text>
</comment>
<evidence type="ECO:0000313" key="1">
    <source>
        <dbReference type="EMBL" id="GID71363.1"/>
    </source>
</evidence>
<dbReference type="InterPro" id="IPR049796">
    <property type="entry name" value="CdiI_Ct-like"/>
</dbReference>
<dbReference type="InterPro" id="IPR011030">
    <property type="entry name" value="Lipovitellin_superhlx_dom"/>
</dbReference>
<dbReference type="Gene3D" id="1.25.10.10">
    <property type="entry name" value="Leucine-rich Repeat Variant"/>
    <property type="match status" value="1"/>
</dbReference>
<evidence type="ECO:0008006" key="3">
    <source>
        <dbReference type="Google" id="ProtNLM"/>
    </source>
</evidence>
<accession>A0ABQ3XUD2</accession>
<dbReference type="SUPFAM" id="SSF48431">
    <property type="entry name" value="Lipovitellin-phosvitin complex, superhelical domain"/>
    <property type="match status" value="1"/>
</dbReference>
<protein>
    <recommendedName>
        <fullName evidence="3">HEAT repeat domain-containing protein</fullName>
    </recommendedName>
</protein>
<reference evidence="1 2" key="1">
    <citation type="submission" date="2021-01" db="EMBL/GenBank/DDBJ databases">
        <title>Whole genome shotgun sequence of Actinoplanes deccanensis NBRC 13994.</title>
        <authorList>
            <person name="Komaki H."/>
            <person name="Tamura T."/>
        </authorList>
    </citation>
    <scope>NUCLEOTIDE SEQUENCE [LARGE SCALE GENOMIC DNA]</scope>
    <source>
        <strain evidence="1 2">NBRC 13994</strain>
    </source>
</reference>
<organism evidence="1 2">
    <name type="scientific">Paractinoplanes deccanensis</name>
    <dbReference type="NCBI Taxonomy" id="113561"/>
    <lineage>
        <taxon>Bacteria</taxon>
        <taxon>Bacillati</taxon>
        <taxon>Actinomycetota</taxon>
        <taxon>Actinomycetes</taxon>
        <taxon>Micromonosporales</taxon>
        <taxon>Micromonosporaceae</taxon>
        <taxon>Paractinoplanes</taxon>
    </lineage>
</organism>
<evidence type="ECO:0000313" key="2">
    <source>
        <dbReference type="Proteomes" id="UP000609879"/>
    </source>
</evidence>